<dbReference type="AlphaFoldDB" id="A0A323V584"/>
<name>A0A323V584_9ACTN</name>
<dbReference type="OrthoDB" id="9769912at2"/>
<accession>A0A323V584</accession>
<dbReference type="Proteomes" id="UP000247602">
    <property type="component" value="Unassembled WGS sequence"/>
</dbReference>
<organism evidence="1 2">
    <name type="scientific">Modestobacter versicolor</name>
    <dbReference type="NCBI Taxonomy" id="429133"/>
    <lineage>
        <taxon>Bacteria</taxon>
        <taxon>Bacillati</taxon>
        <taxon>Actinomycetota</taxon>
        <taxon>Actinomycetes</taxon>
        <taxon>Geodermatophilales</taxon>
        <taxon>Geodermatophilaceae</taxon>
        <taxon>Modestobacter</taxon>
    </lineage>
</organism>
<proteinExistence type="predicted"/>
<dbReference type="RefSeq" id="WP_110553546.1">
    <property type="nucleotide sequence ID" value="NZ_QKNV01000241.1"/>
</dbReference>
<gene>
    <name evidence="1" type="ORF">DMO24_17870</name>
</gene>
<keyword evidence="2" id="KW-1185">Reference proteome</keyword>
<sequence length="189" mass="19542">MRLPPPPADRLPDGFVVRLAPGTQRRDGGTTLLGGSPFRQLRLAPAARPLLRGDRLQVDGPRSAALAARLLDAGIADPEVAPAPFPEVTVVVPVKDRTDGLARLLAALRADGHAAVVSGAGPCVLTLAVLGHDEHVGDPASAAQVRELRGLTPEGWECLPLRVDHTGAVVTPLAADHDAVSFGSSGTRP</sequence>
<comment type="caution">
    <text evidence="1">The sequence shown here is derived from an EMBL/GenBank/DDBJ whole genome shotgun (WGS) entry which is preliminary data.</text>
</comment>
<dbReference type="SUPFAM" id="SSF55060">
    <property type="entry name" value="GHMP Kinase, C-terminal domain"/>
    <property type="match status" value="1"/>
</dbReference>
<dbReference type="InterPro" id="IPR036554">
    <property type="entry name" value="GHMP_kinase_C_sf"/>
</dbReference>
<dbReference type="EMBL" id="QKNV01000241">
    <property type="protein sequence ID" value="PZA19969.1"/>
    <property type="molecule type" value="Genomic_DNA"/>
</dbReference>
<protein>
    <submittedName>
        <fullName evidence="1">Uncharacterized protein</fullName>
    </submittedName>
</protein>
<reference evidence="1 2" key="1">
    <citation type="submission" date="2018-06" db="EMBL/GenBank/DDBJ databases">
        <title>Draft genome sequence of Modestobacter versicolor CP153-2.</title>
        <authorList>
            <person name="Gundlapally S.R."/>
        </authorList>
    </citation>
    <scope>NUCLEOTIDE SEQUENCE [LARGE SCALE GENOMIC DNA]</scope>
    <source>
        <strain evidence="1 2">CP153-2</strain>
    </source>
</reference>
<evidence type="ECO:0000313" key="1">
    <source>
        <dbReference type="EMBL" id="PZA19969.1"/>
    </source>
</evidence>
<evidence type="ECO:0000313" key="2">
    <source>
        <dbReference type="Proteomes" id="UP000247602"/>
    </source>
</evidence>